<evidence type="ECO:0000313" key="2">
    <source>
        <dbReference type="Proteomes" id="UP000009022"/>
    </source>
</evidence>
<dbReference type="KEGG" id="tad:TRIADDRAFT_58792"/>
<protein>
    <submittedName>
        <fullName evidence="1">Uncharacterized protein</fullName>
    </submittedName>
</protein>
<dbReference type="EMBL" id="DS985249">
    <property type="protein sequence ID" value="EDV22505.1"/>
    <property type="molecule type" value="Genomic_DNA"/>
</dbReference>
<dbReference type="CTD" id="6756069"/>
<dbReference type="AlphaFoldDB" id="B3S3P0"/>
<dbReference type="Proteomes" id="UP000009022">
    <property type="component" value="Unassembled WGS sequence"/>
</dbReference>
<dbReference type="HOGENOM" id="CLU_2226550_0_0_1"/>
<organism evidence="1 2">
    <name type="scientific">Trichoplax adhaerens</name>
    <name type="common">Trichoplax reptans</name>
    <dbReference type="NCBI Taxonomy" id="10228"/>
    <lineage>
        <taxon>Eukaryota</taxon>
        <taxon>Metazoa</taxon>
        <taxon>Placozoa</taxon>
        <taxon>Uniplacotomia</taxon>
        <taxon>Trichoplacea</taxon>
        <taxon>Trichoplacidae</taxon>
        <taxon>Trichoplax</taxon>
    </lineage>
</organism>
<proteinExistence type="predicted"/>
<evidence type="ECO:0000313" key="1">
    <source>
        <dbReference type="EMBL" id="EDV22505.1"/>
    </source>
</evidence>
<dbReference type="RefSeq" id="XP_002115049.1">
    <property type="nucleotide sequence ID" value="XM_002115013.1"/>
</dbReference>
<dbReference type="InParanoid" id="B3S3P0"/>
<reference evidence="1 2" key="1">
    <citation type="journal article" date="2008" name="Nature">
        <title>The Trichoplax genome and the nature of placozoans.</title>
        <authorList>
            <person name="Srivastava M."/>
            <person name="Begovic E."/>
            <person name="Chapman J."/>
            <person name="Putnam N.H."/>
            <person name="Hellsten U."/>
            <person name="Kawashima T."/>
            <person name="Kuo A."/>
            <person name="Mitros T."/>
            <person name="Salamov A."/>
            <person name="Carpenter M.L."/>
            <person name="Signorovitch A.Y."/>
            <person name="Moreno M.A."/>
            <person name="Kamm K."/>
            <person name="Grimwood J."/>
            <person name="Schmutz J."/>
            <person name="Shapiro H."/>
            <person name="Grigoriev I.V."/>
            <person name="Buss L.W."/>
            <person name="Schierwater B."/>
            <person name="Dellaporta S.L."/>
            <person name="Rokhsar D.S."/>
        </authorList>
    </citation>
    <scope>NUCLEOTIDE SEQUENCE [LARGE SCALE GENOMIC DNA]</scope>
    <source>
        <strain evidence="1 2">Grell-BS-1999</strain>
    </source>
</reference>
<accession>B3S3P0</accession>
<keyword evidence="2" id="KW-1185">Reference proteome</keyword>
<dbReference type="GeneID" id="6756069"/>
<gene>
    <name evidence="1" type="ORF">TRIADDRAFT_58792</name>
</gene>
<sequence>MRNNTSYNASVILYTFIKDQQPTFGLNKAIKKMRMKAARSIAQFVNLYYHKIYHRFMKELSWYAMLDLQILQECNKGSKNFQKSHTKTGIHCNLLYCWAHSQDGRP</sequence>
<name>B3S3P0_TRIAD</name>